<accession>A0A9N9AMJ5</accession>
<dbReference type="GO" id="GO:0010833">
    <property type="term" value="P:telomere maintenance via telomere lengthening"/>
    <property type="evidence" value="ECO:0007669"/>
    <property type="project" value="TreeGrafter"/>
</dbReference>
<dbReference type="InterPro" id="IPR017930">
    <property type="entry name" value="Myb_dom"/>
</dbReference>
<dbReference type="SUPFAM" id="SSF46689">
    <property type="entry name" value="Homeodomain-like"/>
    <property type="match status" value="1"/>
</dbReference>
<organism evidence="3 4">
    <name type="scientific">Racocetra fulgida</name>
    <dbReference type="NCBI Taxonomy" id="60492"/>
    <lineage>
        <taxon>Eukaryota</taxon>
        <taxon>Fungi</taxon>
        <taxon>Fungi incertae sedis</taxon>
        <taxon>Mucoromycota</taxon>
        <taxon>Glomeromycotina</taxon>
        <taxon>Glomeromycetes</taxon>
        <taxon>Diversisporales</taxon>
        <taxon>Gigasporaceae</taxon>
        <taxon>Racocetra</taxon>
    </lineage>
</organism>
<dbReference type="EMBL" id="CAJVPZ010003733">
    <property type="protein sequence ID" value="CAG8534992.1"/>
    <property type="molecule type" value="Genomic_DNA"/>
</dbReference>
<dbReference type="PROSITE" id="PS51294">
    <property type="entry name" value="HTH_MYB"/>
    <property type="match status" value="1"/>
</dbReference>
<proteinExistence type="predicted"/>
<dbReference type="CDD" id="cd11660">
    <property type="entry name" value="SANT_TRF"/>
    <property type="match status" value="1"/>
</dbReference>
<evidence type="ECO:0000259" key="1">
    <source>
        <dbReference type="PROSITE" id="PS50090"/>
    </source>
</evidence>
<evidence type="ECO:0000313" key="3">
    <source>
        <dbReference type="EMBL" id="CAG8534992.1"/>
    </source>
</evidence>
<dbReference type="PANTHER" id="PTHR47807:SF1">
    <property type="entry name" value="PROTEIN TBF1"/>
    <property type="match status" value="1"/>
</dbReference>
<comment type="caution">
    <text evidence="3">The sequence shown here is derived from an EMBL/GenBank/DDBJ whole genome shotgun (WGS) entry which is preliminary data.</text>
</comment>
<dbReference type="Gene3D" id="1.10.10.60">
    <property type="entry name" value="Homeodomain-like"/>
    <property type="match status" value="1"/>
</dbReference>
<dbReference type="PROSITE" id="PS50090">
    <property type="entry name" value="MYB_LIKE"/>
    <property type="match status" value="1"/>
</dbReference>
<dbReference type="InterPro" id="IPR001005">
    <property type="entry name" value="SANT/Myb"/>
</dbReference>
<keyword evidence="4" id="KW-1185">Reference proteome</keyword>
<dbReference type="InterPro" id="IPR009057">
    <property type="entry name" value="Homeodomain-like_sf"/>
</dbReference>
<sequence>MWFNESPEPLLPETTGQDLSKQFIAGINKFKSQMKRRIDQVNLSIGDLDEENTRNELPNHTITAEDEPQNVNVGKSIGQCNSLTIRDVNIADCGSPNADENHRHKQNLAHPDRPLINSIRNHNRRLRKKWSNEELQALEDGMREYGTHWVQILEKHGSSSGPLRNRTQIQLKDKARNEKQRRMKAGMDVGVFAQASG</sequence>
<gene>
    <name evidence="3" type="ORF">RFULGI_LOCUS3964</name>
</gene>
<dbReference type="GO" id="GO:0003691">
    <property type="term" value="F:double-stranded telomeric DNA binding"/>
    <property type="evidence" value="ECO:0007669"/>
    <property type="project" value="TreeGrafter"/>
</dbReference>
<feature type="domain" description="Myb-like" evidence="1">
    <location>
        <begin position="122"/>
        <end position="179"/>
    </location>
</feature>
<feature type="domain" description="HTH myb-type" evidence="2">
    <location>
        <begin position="122"/>
        <end position="183"/>
    </location>
</feature>
<dbReference type="InterPro" id="IPR052833">
    <property type="entry name" value="Telomeric_DNA-bd_trans-reg"/>
</dbReference>
<protein>
    <submittedName>
        <fullName evidence="3">15917_t:CDS:1</fullName>
    </submittedName>
</protein>
<dbReference type="PANTHER" id="PTHR47807">
    <property type="entry name" value="PROTEIN TBF1"/>
    <property type="match status" value="1"/>
</dbReference>
<name>A0A9N9AMJ5_9GLOM</name>
<dbReference type="AlphaFoldDB" id="A0A9N9AMJ5"/>
<dbReference type="SMART" id="SM00717">
    <property type="entry name" value="SANT"/>
    <property type="match status" value="1"/>
</dbReference>
<evidence type="ECO:0000313" key="4">
    <source>
        <dbReference type="Proteomes" id="UP000789396"/>
    </source>
</evidence>
<dbReference type="Proteomes" id="UP000789396">
    <property type="component" value="Unassembled WGS sequence"/>
</dbReference>
<reference evidence="3" key="1">
    <citation type="submission" date="2021-06" db="EMBL/GenBank/DDBJ databases">
        <authorList>
            <person name="Kallberg Y."/>
            <person name="Tangrot J."/>
            <person name="Rosling A."/>
        </authorList>
    </citation>
    <scope>NUCLEOTIDE SEQUENCE</scope>
    <source>
        <strain evidence="3">IN212</strain>
    </source>
</reference>
<evidence type="ECO:0000259" key="2">
    <source>
        <dbReference type="PROSITE" id="PS51294"/>
    </source>
</evidence>
<dbReference type="OrthoDB" id="3366990at2759"/>